<dbReference type="PANTHER" id="PTHR34846:SF10">
    <property type="entry name" value="CYTOPLASMIC PROTEIN"/>
    <property type="match status" value="1"/>
</dbReference>
<dbReference type="EMBL" id="CP106753">
    <property type="protein sequence ID" value="UXY13922.1"/>
    <property type="molecule type" value="Genomic_DNA"/>
</dbReference>
<proteinExistence type="predicted"/>
<name>A0ABY6DIR1_9NEIS</name>
<dbReference type="InterPro" id="IPR004675">
    <property type="entry name" value="AhpD_core"/>
</dbReference>
<dbReference type="Gene3D" id="1.20.1290.10">
    <property type="entry name" value="AhpD-like"/>
    <property type="match status" value="1"/>
</dbReference>
<dbReference type="NCBIfam" id="TIGR00778">
    <property type="entry name" value="ahpD_dom"/>
    <property type="match status" value="1"/>
</dbReference>
<dbReference type="PANTHER" id="PTHR34846">
    <property type="entry name" value="4-CARBOXYMUCONOLACTONE DECARBOXYLASE FAMILY PROTEIN (AFU_ORTHOLOGUE AFUA_6G11590)"/>
    <property type="match status" value="1"/>
</dbReference>
<evidence type="ECO:0000313" key="2">
    <source>
        <dbReference type="EMBL" id="UXY13922.1"/>
    </source>
</evidence>
<feature type="domain" description="Carboxymuconolactone decarboxylase-like" evidence="1">
    <location>
        <begin position="13"/>
        <end position="95"/>
    </location>
</feature>
<dbReference type="Proteomes" id="UP001061302">
    <property type="component" value="Chromosome"/>
</dbReference>
<evidence type="ECO:0000313" key="3">
    <source>
        <dbReference type="Proteomes" id="UP001061302"/>
    </source>
</evidence>
<dbReference type="Pfam" id="PF02627">
    <property type="entry name" value="CMD"/>
    <property type="match status" value="1"/>
</dbReference>
<dbReference type="RefSeq" id="WP_263123213.1">
    <property type="nucleotide sequence ID" value="NZ_CP106753.1"/>
</dbReference>
<protein>
    <submittedName>
        <fullName evidence="2">Carboxymuconolactone decarboxylase family protein</fullName>
    </submittedName>
</protein>
<organism evidence="2 3">
    <name type="scientific">Chitiniphilus purpureus</name>
    <dbReference type="NCBI Taxonomy" id="2981137"/>
    <lineage>
        <taxon>Bacteria</taxon>
        <taxon>Pseudomonadati</taxon>
        <taxon>Pseudomonadota</taxon>
        <taxon>Betaproteobacteria</taxon>
        <taxon>Neisseriales</taxon>
        <taxon>Chitinibacteraceae</taxon>
        <taxon>Chitiniphilus</taxon>
    </lineage>
</organism>
<dbReference type="InterPro" id="IPR029032">
    <property type="entry name" value="AhpD-like"/>
</dbReference>
<gene>
    <name evidence="2" type="ORF">N8I74_11370</name>
</gene>
<keyword evidence="3" id="KW-1185">Reference proteome</keyword>
<dbReference type="SUPFAM" id="SSF69118">
    <property type="entry name" value="AhpD-like"/>
    <property type="match status" value="1"/>
</dbReference>
<dbReference type="InterPro" id="IPR003779">
    <property type="entry name" value="CMD-like"/>
</dbReference>
<evidence type="ECO:0000259" key="1">
    <source>
        <dbReference type="Pfam" id="PF02627"/>
    </source>
</evidence>
<sequence length="152" mass="16774">MSHDRIDFATHVPEAYRSLVAAGEALKRGVLGQPLLELVWLRVSQINGCAYCVDLHARALLKSGEVLQRINSLVTWREVTFYTPREQAALDWAEAVNQLAHDRLEPAYAGLNAHFNAHEVAELTCAVAVMNGLNRLAIPSRKSVPRAPLGPQ</sequence>
<reference evidence="2" key="1">
    <citation type="submission" date="2022-10" db="EMBL/GenBank/DDBJ databases">
        <title>Chitiniphilus purpureus sp. nov., a novel chitin-degrading bacterium isolated from crawfish pond sediment.</title>
        <authorList>
            <person name="Li K."/>
        </authorList>
    </citation>
    <scope>NUCLEOTIDE SEQUENCE</scope>
    <source>
        <strain evidence="2">CD1</strain>
    </source>
</reference>
<accession>A0ABY6DIR1</accession>